<dbReference type="SUPFAM" id="SSF55874">
    <property type="entry name" value="ATPase domain of HSP90 chaperone/DNA topoisomerase II/histidine kinase"/>
    <property type="match status" value="1"/>
</dbReference>
<dbReference type="InterPro" id="IPR032834">
    <property type="entry name" value="NatK-like_C"/>
</dbReference>
<feature type="transmembrane region" description="Helical" evidence="1">
    <location>
        <begin position="91"/>
        <end position="109"/>
    </location>
</feature>
<dbReference type="AlphaFoldDB" id="A0A1G5EM41"/>
<feature type="transmembrane region" description="Helical" evidence="1">
    <location>
        <begin position="201"/>
        <end position="220"/>
    </location>
</feature>
<feature type="transmembrane region" description="Helical" evidence="1">
    <location>
        <begin position="160"/>
        <end position="181"/>
    </location>
</feature>
<dbReference type="OrthoDB" id="3173688at2"/>
<dbReference type="Pfam" id="PF14501">
    <property type="entry name" value="HATPase_c_5"/>
    <property type="match status" value="1"/>
</dbReference>
<feature type="transmembrane region" description="Helical" evidence="1">
    <location>
        <begin position="37"/>
        <end position="56"/>
    </location>
</feature>
<sequence length="444" mass="51127">MNAFNFLNMFFSNLILIPALIMCYLPFKNNLKYRTKPLFIGMSTITVILSALFSFITLTLDANKAFTFLLLVFILYFIYEQTLVADLAKSLAIYLWMCAMMSIIINAVYGYDAIVNPASDSDSFNIETTFIRVTLSFFILAIFWSPLYDHGSNLVDTLTISKIWIITMPVSVIFMAISILIRPGKYSSLYIDDIFSTYWGLLIGMFFVFIILTVIFYNIVFEIMNAVKYEEKYHILQMKEAQYLSQQSYIETTARVRHDFKHTICLLDSLANSGDIRSIREYLSNYIDNMPESEIRYYCKNNSLNALLNHYMRQCKSEKIQFNCKVTLPAKEITISTIDLCNIIGNLLENAVLACRDLPEEDRKIDIKILERNMSNLYIVATNSFNGFVKQKNNTYITTRRSGNGIGLKSIKSAAETYGGSADFRNSEKEFYSNIIIPFNLKYS</sequence>
<feature type="transmembrane region" description="Helical" evidence="1">
    <location>
        <begin position="129"/>
        <end position="148"/>
    </location>
</feature>
<evidence type="ECO:0000259" key="2">
    <source>
        <dbReference type="Pfam" id="PF14501"/>
    </source>
</evidence>
<protein>
    <submittedName>
        <fullName evidence="3">Sensor histidine kinase YesM</fullName>
    </submittedName>
</protein>
<gene>
    <name evidence="3" type="ORF">SAMN02910451_02009</name>
</gene>
<dbReference type="CDD" id="cd16935">
    <property type="entry name" value="HATPase_AgrC-ComD-like"/>
    <property type="match status" value="1"/>
</dbReference>
<keyword evidence="1" id="KW-0812">Transmembrane</keyword>
<dbReference type="Gene3D" id="3.30.565.10">
    <property type="entry name" value="Histidine kinase-like ATPase, C-terminal domain"/>
    <property type="match status" value="1"/>
</dbReference>
<keyword evidence="4" id="KW-1185">Reference proteome</keyword>
<dbReference type="GO" id="GO:0042802">
    <property type="term" value="F:identical protein binding"/>
    <property type="evidence" value="ECO:0007669"/>
    <property type="project" value="TreeGrafter"/>
</dbReference>
<dbReference type="PANTHER" id="PTHR40448:SF1">
    <property type="entry name" value="TWO-COMPONENT SENSOR HISTIDINE KINASE"/>
    <property type="match status" value="1"/>
</dbReference>
<dbReference type="RefSeq" id="WP_074462575.1">
    <property type="nucleotide sequence ID" value="NZ_FMUR01000011.1"/>
</dbReference>
<dbReference type="PANTHER" id="PTHR40448">
    <property type="entry name" value="TWO-COMPONENT SENSOR HISTIDINE KINASE"/>
    <property type="match status" value="1"/>
</dbReference>
<keyword evidence="1" id="KW-1133">Transmembrane helix</keyword>
<feature type="transmembrane region" description="Helical" evidence="1">
    <location>
        <begin position="6"/>
        <end position="25"/>
    </location>
</feature>
<keyword evidence="3" id="KW-0418">Kinase</keyword>
<feature type="domain" description="Sensor histidine kinase NatK-like C-terminal" evidence="2">
    <location>
        <begin position="337"/>
        <end position="438"/>
    </location>
</feature>
<proteinExistence type="predicted"/>
<dbReference type="EMBL" id="FMUR01000011">
    <property type="protein sequence ID" value="SCY28022.1"/>
    <property type="molecule type" value="Genomic_DNA"/>
</dbReference>
<dbReference type="InterPro" id="IPR036890">
    <property type="entry name" value="HATPase_C_sf"/>
</dbReference>
<name>A0A1G5EM41_9FIRM</name>
<feature type="transmembrane region" description="Helical" evidence="1">
    <location>
        <begin position="62"/>
        <end position="79"/>
    </location>
</feature>
<keyword evidence="3" id="KW-0808">Transferase</keyword>
<dbReference type="GO" id="GO:0016301">
    <property type="term" value="F:kinase activity"/>
    <property type="evidence" value="ECO:0007669"/>
    <property type="project" value="UniProtKB-KW"/>
</dbReference>
<reference evidence="4" key="1">
    <citation type="submission" date="2016-10" db="EMBL/GenBank/DDBJ databases">
        <authorList>
            <person name="Varghese N."/>
            <person name="Submissions S."/>
        </authorList>
    </citation>
    <scope>NUCLEOTIDE SEQUENCE [LARGE SCALE GENOMIC DNA]</scope>
    <source>
        <strain evidence="4">XBD2006</strain>
    </source>
</reference>
<evidence type="ECO:0000256" key="1">
    <source>
        <dbReference type="SAM" id="Phobius"/>
    </source>
</evidence>
<dbReference type="Proteomes" id="UP000183047">
    <property type="component" value="Unassembled WGS sequence"/>
</dbReference>
<evidence type="ECO:0000313" key="4">
    <source>
        <dbReference type="Proteomes" id="UP000183047"/>
    </source>
</evidence>
<organism evidence="3 4">
    <name type="scientific">Butyrivibrio hungatei</name>
    <dbReference type="NCBI Taxonomy" id="185008"/>
    <lineage>
        <taxon>Bacteria</taxon>
        <taxon>Bacillati</taxon>
        <taxon>Bacillota</taxon>
        <taxon>Clostridia</taxon>
        <taxon>Lachnospirales</taxon>
        <taxon>Lachnospiraceae</taxon>
        <taxon>Butyrivibrio</taxon>
    </lineage>
</organism>
<evidence type="ECO:0000313" key="3">
    <source>
        <dbReference type="EMBL" id="SCY28022.1"/>
    </source>
</evidence>
<keyword evidence="1" id="KW-0472">Membrane</keyword>
<accession>A0A1G5EM41</accession>